<dbReference type="SUPFAM" id="SSF47144">
    <property type="entry name" value="HSC20 (HSCB), C-terminal oligomerisation domain"/>
    <property type="match status" value="1"/>
</dbReference>
<name>A0A1W2TBB5_ROSNE</name>
<dbReference type="InterPro" id="IPR004640">
    <property type="entry name" value="HscB"/>
</dbReference>
<evidence type="ECO:0000256" key="2">
    <source>
        <dbReference type="ARBA" id="ARBA00023186"/>
    </source>
</evidence>
<dbReference type="OrthoDB" id="448954at2759"/>
<dbReference type="AlphaFoldDB" id="A0A1W2TBB5"/>
<gene>
    <name evidence="5" type="ORF">SAMD00023353_0802700</name>
</gene>
<evidence type="ECO:0000259" key="4">
    <source>
        <dbReference type="Pfam" id="PF07743"/>
    </source>
</evidence>
<evidence type="ECO:0000313" key="6">
    <source>
        <dbReference type="Proteomes" id="UP000054516"/>
    </source>
</evidence>
<feature type="region of interest" description="Disordered" evidence="3">
    <location>
        <begin position="54"/>
        <end position="131"/>
    </location>
</feature>
<reference evidence="5" key="1">
    <citation type="submission" date="2016-03" db="EMBL/GenBank/DDBJ databases">
        <title>Draft genome sequence of Rosellinia necatrix.</title>
        <authorList>
            <person name="Kanematsu S."/>
        </authorList>
    </citation>
    <scope>NUCLEOTIDE SEQUENCE [LARGE SCALE GENOMIC DNA]</scope>
    <source>
        <strain evidence="5">W97</strain>
    </source>
</reference>
<dbReference type="GO" id="GO:0005739">
    <property type="term" value="C:mitochondrion"/>
    <property type="evidence" value="ECO:0007669"/>
    <property type="project" value="TreeGrafter"/>
</dbReference>
<feature type="compositionally biased region" description="Polar residues" evidence="3">
    <location>
        <begin position="98"/>
        <end position="107"/>
    </location>
</feature>
<comment type="similarity">
    <text evidence="1">Belongs to the HscB family.</text>
</comment>
<dbReference type="STRING" id="77044.A0A1W2TBB5"/>
<dbReference type="PANTHER" id="PTHR14021:SF15">
    <property type="entry name" value="IRON-SULFUR CLUSTER CO-CHAPERONE PROTEIN HSCB"/>
    <property type="match status" value="1"/>
</dbReference>
<dbReference type="NCBIfam" id="TIGR00714">
    <property type="entry name" value="hscB"/>
    <property type="match status" value="1"/>
</dbReference>
<protein>
    <submittedName>
        <fullName evidence="5">Putative Fe-s protein assembly co-chaperone</fullName>
    </submittedName>
</protein>
<evidence type="ECO:0000256" key="3">
    <source>
        <dbReference type="SAM" id="MobiDB-lite"/>
    </source>
</evidence>
<keyword evidence="2" id="KW-0143">Chaperone</keyword>
<evidence type="ECO:0000313" key="5">
    <source>
        <dbReference type="EMBL" id="GAP84944.1"/>
    </source>
</evidence>
<dbReference type="GO" id="GO:0051087">
    <property type="term" value="F:protein-folding chaperone binding"/>
    <property type="evidence" value="ECO:0007669"/>
    <property type="project" value="InterPro"/>
</dbReference>
<dbReference type="InterPro" id="IPR036386">
    <property type="entry name" value="HscB_C_sf"/>
</dbReference>
<feature type="compositionally biased region" description="Basic residues" evidence="3">
    <location>
        <begin position="65"/>
        <end position="76"/>
    </location>
</feature>
<evidence type="ECO:0000256" key="1">
    <source>
        <dbReference type="ARBA" id="ARBA00010476"/>
    </source>
</evidence>
<dbReference type="OMA" id="TVELKYW"/>
<keyword evidence="6" id="KW-1185">Reference proteome</keyword>
<dbReference type="GO" id="GO:0044571">
    <property type="term" value="P:[2Fe-2S] cluster assembly"/>
    <property type="evidence" value="ECO:0007669"/>
    <property type="project" value="InterPro"/>
</dbReference>
<dbReference type="GO" id="GO:0001671">
    <property type="term" value="F:ATPase activator activity"/>
    <property type="evidence" value="ECO:0007669"/>
    <property type="project" value="InterPro"/>
</dbReference>
<dbReference type="Gene3D" id="1.10.287.110">
    <property type="entry name" value="DnaJ domain"/>
    <property type="match status" value="1"/>
</dbReference>
<feature type="domain" description="Co-chaperone HscB C-terminal oligomerisation" evidence="4">
    <location>
        <begin position="206"/>
        <end position="277"/>
    </location>
</feature>
<dbReference type="PANTHER" id="PTHR14021">
    <property type="entry name" value="IRON-SULFUR CLUSTER CO-CHAPERONE PROTEIN HSCB"/>
    <property type="match status" value="1"/>
</dbReference>
<dbReference type="GO" id="GO:0051259">
    <property type="term" value="P:protein complex oligomerization"/>
    <property type="evidence" value="ECO:0007669"/>
    <property type="project" value="InterPro"/>
</dbReference>
<dbReference type="Pfam" id="PF07743">
    <property type="entry name" value="HSCB_C"/>
    <property type="match status" value="1"/>
</dbReference>
<sequence length="289" mass="31655">MWPSIFPTRQASRVCAFCRQHCQRQPISTTRNLHASSSSSSPIQQQQRPVLINSALAPPSPNQPPHHHHHRPRSTTRRSLTTTTRSGQADANADAKASTKSENNTATEPAPPPQTHYELFPKTLGAGPPPSGPFAIDVRALRREFLALQAGAHPDLHPASERDTAQAASARLNDAFGTLSDPLRRARYVLALRGADVGEAARVEDDAGLLTAVMEAREAIEDAEMEEDLDGLREANEGRIRGCVDRLADLFARDEIGAAREEVVRLRYWVNVREGIDGWERGGKVVLGH</sequence>
<feature type="compositionally biased region" description="Low complexity" evidence="3">
    <location>
        <begin position="77"/>
        <end position="86"/>
    </location>
</feature>
<accession>A0A1W2TBB5</accession>
<organism evidence="5">
    <name type="scientific">Rosellinia necatrix</name>
    <name type="common">White root-rot fungus</name>
    <dbReference type="NCBI Taxonomy" id="77044"/>
    <lineage>
        <taxon>Eukaryota</taxon>
        <taxon>Fungi</taxon>
        <taxon>Dikarya</taxon>
        <taxon>Ascomycota</taxon>
        <taxon>Pezizomycotina</taxon>
        <taxon>Sordariomycetes</taxon>
        <taxon>Xylariomycetidae</taxon>
        <taxon>Xylariales</taxon>
        <taxon>Xylariaceae</taxon>
        <taxon>Rosellinia</taxon>
    </lineage>
</organism>
<dbReference type="EMBL" id="DF977453">
    <property type="protein sequence ID" value="GAP84944.1"/>
    <property type="molecule type" value="Genomic_DNA"/>
</dbReference>
<feature type="region of interest" description="Disordered" evidence="3">
    <location>
        <begin position="28"/>
        <end position="47"/>
    </location>
</feature>
<dbReference type="Proteomes" id="UP000054516">
    <property type="component" value="Unassembled WGS sequence"/>
</dbReference>
<proteinExistence type="inferred from homology"/>
<dbReference type="InterPro" id="IPR036869">
    <property type="entry name" value="J_dom_sf"/>
</dbReference>
<dbReference type="InterPro" id="IPR009073">
    <property type="entry name" value="HscB_oligo_C"/>
</dbReference>
<dbReference type="Gene3D" id="1.20.1280.20">
    <property type="entry name" value="HscB, C-terminal domain"/>
    <property type="match status" value="1"/>
</dbReference>
<dbReference type="SUPFAM" id="SSF46565">
    <property type="entry name" value="Chaperone J-domain"/>
    <property type="match status" value="1"/>
</dbReference>